<organism evidence="2 3">
    <name type="scientific">Oryza rufipogon</name>
    <name type="common">Brownbeard rice</name>
    <name type="synonym">Asian wild rice</name>
    <dbReference type="NCBI Taxonomy" id="4529"/>
    <lineage>
        <taxon>Eukaryota</taxon>
        <taxon>Viridiplantae</taxon>
        <taxon>Streptophyta</taxon>
        <taxon>Embryophyta</taxon>
        <taxon>Tracheophyta</taxon>
        <taxon>Spermatophyta</taxon>
        <taxon>Magnoliopsida</taxon>
        <taxon>Liliopsida</taxon>
        <taxon>Poales</taxon>
        <taxon>Poaceae</taxon>
        <taxon>BOP clade</taxon>
        <taxon>Oryzoideae</taxon>
        <taxon>Oryzeae</taxon>
        <taxon>Oryzinae</taxon>
        <taxon>Oryza</taxon>
    </lineage>
</organism>
<feature type="signal peptide" evidence="1">
    <location>
        <begin position="1"/>
        <end position="23"/>
    </location>
</feature>
<feature type="chain" id="PRO_5002368896" description="AB hydrolase-1 domain-containing protein" evidence="1">
    <location>
        <begin position="24"/>
        <end position="529"/>
    </location>
</feature>
<evidence type="ECO:0000313" key="2">
    <source>
        <dbReference type="EnsemblPlants" id="ORUFI02G23540.3"/>
    </source>
</evidence>
<dbReference type="Proteomes" id="UP000008022">
    <property type="component" value="Unassembled WGS sequence"/>
</dbReference>
<reference evidence="2" key="2">
    <citation type="submission" date="2015-06" db="UniProtKB">
        <authorList>
            <consortium name="EnsemblPlants"/>
        </authorList>
    </citation>
    <scope>IDENTIFICATION</scope>
</reference>
<accession>A0A0E0NH39</accession>
<dbReference type="HOGENOM" id="CLU_037070_2_0_1"/>
<evidence type="ECO:0000256" key="1">
    <source>
        <dbReference type="SAM" id="SignalP"/>
    </source>
</evidence>
<protein>
    <recommendedName>
        <fullName evidence="4">AB hydrolase-1 domain-containing protein</fullName>
    </recommendedName>
</protein>
<dbReference type="SUPFAM" id="SSF53474">
    <property type="entry name" value="alpha/beta-Hydrolases"/>
    <property type="match status" value="1"/>
</dbReference>
<dbReference type="InterPro" id="IPR003386">
    <property type="entry name" value="LACT/PDAT_acylTrfase"/>
</dbReference>
<reference evidence="3" key="1">
    <citation type="submission" date="2013-06" db="EMBL/GenBank/DDBJ databases">
        <authorList>
            <person name="Zhao Q."/>
        </authorList>
    </citation>
    <scope>NUCLEOTIDE SEQUENCE</scope>
    <source>
        <strain evidence="3">cv. W1943</strain>
    </source>
</reference>
<dbReference type="Gramene" id="ORUFI02G23540.3">
    <property type="protein sequence ID" value="ORUFI02G23540.3"/>
    <property type="gene ID" value="ORUFI02G23540"/>
</dbReference>
<dbReference type="EnsemblPlants" id="ORUFI02G23540.3">
    <property type="protein sequence ID" value="ORUFI02G23540.3"/>
    <property type="gene ID" value="ORUFI02G23540"/>
</dbReference>
<name>A0A0E0NH39_ORYRU</name>
<dbReference type="GO" id="GO:0006629">
    <property type="term" value="P:lipid metabolic process"/>
    <property type="evidence" value="ECO:0007669"/>
    <property type="project" value="InterPro"/>
</dbReference>
<dbReference type="AlphaFoldDB" id="A0A0E0NH39"/>
<evidence type="ECO:0008006" key="4">
    <source>
        <dbReference type="Google" id="ProtNLM"/>
    </source>
</evidence>
<dbReference type="OMA" id="INCWIDN"/>
<dbReference type="Pfam" id="PF02450">
    <property type="entry name" value="LCAT"/>
    <property type="match status" value="1"/>
</dbReference>
<dbReference type="GO" id="GO:0008374">
    <property type="term" value="F:O-acyltransferase activity"/>
    <property type="evidence" value="ECO:0007669"/>
    <property type="project" value="InterPro"/>
</dbReference>
<proteinExistence type="predicted"/>
<sequence>MATIIPVLLRLLLLLLPLPLIRDHLWAPSHLRPTPQDDAGELHPIFLVPGATCSNVEARLTEAYRPSAAHCGAMKGKGWFGLWENNTELQAHDYAECFQEQMALVYDPAANEYRNLPGVDTRVPNFGSVREWCLASLIGALEEMGYRDGDNMYGVPYDIRYAPPIPGQASQVYSRHFREFMELVETASEKQHHNKKAIILGHSLGGMVALEFVRNTPSAWRDKYIEHLFLVAPTLSTGFVPTVRNLVSGPKDLLHVANTTALSLRPMWRSFETSIVNVPSPGVFGHEPIVVTKRRNYSAYDLEDLLAAIGFSDGIEPFRRRTIARMNYIEAPMVPLTCINAVGKRTPRQFVYWDGNFDDEPTEIVYGDGDDSINLVSMLAFDEEMRRQPGQKGRFKSIKLNNASHGSILTDEWALRRVMQEIFLKKYSKRIFIRVAGLPTCILIFRRRMVARMNYLEAPIVPLTYINRVGKRTPRQLAPERVYGDGDGIVNLVTMLAFDEEMCRQPGQKGQFKSIKIENATHMRILMDE</sequence>
<evidence type="ECO:0000313" key="3">
    <source>
        <dbReference type="Proteomes" id="UP000008022"/>
    </source>
</evidence>
<dbReference type="InterPro" id="IPR029058">
    <property type="entry name" value="AB_hydrolase_fold"/>
</dbReference>
<dbReference type="Gene3D" id="3.40.50.1820">
    <property type="entry name" value="alpha/beta hydrolase"/>
    <property type="match status" value="1"/>
</dbReference>
<keyword evidence="1" id="KW-0732">Signal</keyword>
<dbReference type="PANTHER" id="PTHR11440">
    <property type="entry name" value="LECITHIN-CHOLESTEROL ACYLTRANSFERASE-RELATED"/>
    <property type="match status" value="1"/>
</dbReference>
<keyword evidence="3" id="KW-1185">Reference proteome</keyword>